<evidence type="ECO:0000256" key="1">
    <source>
        <dbReference type="SAM" id="Phobius"/>
    </source>
</evidence>
<feature type="transmembrane region" description="Helical" evidence="1">
    <location>
        <begin position="74"/>
        <end position="91"/>
    </location>
</feature>
<sequence length="103" mass="10394">MSNSSQQLSAAQRALIASALLGGGASAANQWGAYQRGEISINELTHKTVIDAAKAGLAGGVATKVATNMAGRPALSLATVLLGGAAALYLMDDLKDSNHDQTL</sequence>
<evidence type="ECO:0000256" key="2">
    <source>
        <dbReference type="SAM" id="SignalP"/>
    </source>
</evidence>
<organism evidence="3 4">
    <name type="scientific">Ferrimonas lipolytica</name>
    <dbReference type="NCBI Taxonomy" id="2724191"/>
    <lineage>
        <taxon>Bacteria</taxon>
        <taxon>Pseudomonadati</taxon>
        <taxon>Pseudomonadota</taxon>
        <taxon>Gammaproteobacteria</taxon>
        <taxon>Alteromonadales</taxon>
        <taxon>Ferrimonadaceae</taxon>
        <taxon>Ferrimonas</taxon>
    </lineage>
</organism>
<dbReference type="RefSeq" id="WP_168659486.1">
    <property type="nucleotide sequence ID" value="NZ_CP051180.1"/>
</dbReference>
<feature type="signal peptide" evidence="2">
    <location>
        <begin position="1"/>
        <end position="27"/>
    </location>
</feature>
<dbReference type="InterPro" id="IPR058956">
    <property type="entry name" value="MamC"/>
</dbReference>
<evidence type="ECO:0000313" key="4">
    <source>
        <dbReference type="Proteomes" id="UP000501602"/>
    </source>
</evidence>
<name>A0A6H1UDD7_9GAMM</name>
<accession>A0A6H1UDD7</accession>
<gene>
    <name evidence="3" type="ORF">HER31_04540</name>
</gene>
<keyword evidence="1" id="KW-0472">Membrane</keyword>
<keyword evidence="2" id="KW-0732">Signal</keyword>
<protein>
    <submittedName>
        <fullName evidence="3">Uncharacterized protein</fullName>
    </submittedName>
</protein>
<proteinExistence type="predicted"/>
<dbReference type="EMBL" id="CP051180">
    <property type="protein sequence ID" value="QIZ76226.1"/>
    <property type="molecule type" value="Genomic_DNA"/>
</dbReference>
<feature type="chain" id="PRO_5026319147" evidence="2">
    <location>
        <begin position="28"/>
        <end position="103"/>
    </location>
</feature>
<dbReference type="Pfam" id="PF26373">
    <property type="entry name" value="MamC"/>
    <property type="match status" value="1"/>
</dbReference>
<evidence type="ECO:0000313" key="3">
    <source>
        <dbReference type="EMBL" id="QIZ76226.1"/>
    </source>
</evidence>
<keyword evidence="1" id="KW-0812">Transmembrane</keyword>
<keyword evidence="4" id="KW-1185">Reference proteome</keyword>
<dbReference type="Proteomes" id="UP000501602">
    <property type="component" value="Chromosome"/>
</dbReference>
<dbReference type="AlphaFoldDB" id="A0A6H1UDD7"/>
<reference evidence="3 4" key="1">
    <citation type="submission" date="2020-04" db="EMBL/GenBank/DDBJ databases">
        <title>Ferrimonas sp. S7 isolated from sea water.</title>
        <authorList>
            <person name="Bae S.S."/>
            <person name="Baek K."/>
        </authorList>
    </citation>
    <scope>NUCLEOTIDE SEQUENCE [LARGE SCALE GENOMIC DNA]</scope>
    <source>
        <strain evidence="3 4">S7</strain>
    </source>
</reference>
<keyword evidence="1" id="KW-1133">Transmembrane helix</keyword>
<dbReference type="KEGG" id="fes:HER31_04540"/>